<gene>
    <name evidence="3" type="ORF">DDR33_15005</name>
</gene>
<name>A0A2U2PE96_9SPHI</name>
<organism evidence="3 4">
    <name type="scientific">Pararcticibacter amylolyticus</name>
    <dbReference type="NCBI Taxonomy" id="2173175"/>
    <lineage>
        <taxon>Bacteria</taxon>
        <taxon>Pseudomonadati</taxon>
        <taxon>Bacteroidota</taxon>
        <taxon>Sphingobacteriia</taxon>
        <taxon>Sphingobacteriales</taxon>
        <taxon>Sphingobacteriaceae</taxon>
        <taxon>Pararcticibacter</taxon>
    </lineage>
</organism>
<dbReference type="EMBL" id="QEAS01000012">
    <property type="protein sequence ID" value="PWG79725.1"/>
    <property type="molecule type" value="Genomic_DNA"/>
</dbReference>
<protein>
    <submittedName>
        <fullName evidence="3">Gliding motility protein</fullName>
    </submittedName>
</protein>
<dbReference type="PANTHER" id="PTHR35869:SF1">
    <property type="entry name" value="OUTER-MEMBRANE LIPOPROTEIN CARRIER PROTEIN"/>
    <property type="match status" value="1"/>
</dbReference>
<evidence type="ECO:0000313" key="4">
    <source>
        <dbReference type="Proteomes" id="UP000245647"/>
    </source>
</evidence>
<feature type="chain" id="PRO_5015757014" evidence="2">
    <location>
        <begin position="18"/>
        <end position="216"/>
    </location>
</feature>
<dbReference type="InterPro" id="IPR004564">
    <property type="entry name" value="OM_lipoprot_carrier_LolA-like"/>
</dbReference>
<proteinExistence type="predicted"/>
<dbReference type="SUPFAM" id="SSF89392">
    <property type="entry name" value="Prokaryotic lipoproteins and lipoprotein localization factors"/>
    <property type="match status" value="1"/>
</dbReference>
<reference evidence="3 4" key="1">
    <citation type="submission" date="2018-04" db="EMBL/GenBank/DDBJ databases">
        <title>Pedobacter chongqingensis sp. nov., isolated from a rottenly hemp rope.</title>
        <authorList>
            <person name="Cai Y."/>
        </authorList>
    </citation>
    <scope>NUCLEOTIDE SEQUENCE [LARGE SCALE GENOMIC DNA]</scope>
    <source>
        <strain evidence="3 4">FJ4-8</strain>
    </source>
</reference>
<dbReference type="InterPro" id="IPR029046">
    <property type="entry name" value="LolA/LolB/LppX"/>
</dbReference>
<keyword evidence="1 2" id="KW-0732">Signal</keyword>
<sequence length="216" mass="24532">MRRIFLSALVIIFSVFASEAQTDAKAKAILAAVSKKYSSYSTIKTDFTYTINNPQAKINQTVSGTLYTQPRTNKYFVSMNDQELISDGKNQWSYLKADKEVQLSAVDNSSKSLNPAKIFTIYEKGFKYLYTGDVKQGGRVYHVIDLSPTDNKQSFFKVRLNIDKLSRQITKALIFDKNGSHYTYTIKTFTPNVKVAESFFAFDPKKHPGVELVDLR</sequence>
<accession>A0A2U2PE96</accession>
<evidence type="ECO:0000313" key="3">
    <source>
        <dbReference type="EMBL" id="PWG79725.1"/>
    </source>
</evidence>
<dbReference type="CDD" id="cd16325">
    <property type="entry name" value="LolA"/>
    <property type="match status" value="1"/>
</dbReference>
<dbReference type="Proteomes" id="UP000245647">
    <property type="component" value="Unassembled WGS sequence"/>
</dbReference>
<dbReference type="AlphaFoldDB" id="A0A2U2PE96"/>
<dbReference type="RefSeq" id="WP_109416623.1">
    <property type="nucleotide sequence ID" value="NZ_QEAS01000012.1"/>
</dbReference>
<dbReference type="OrthoDB" id="9810685at2"/>
<dbReference type="PANTHER" id="PTHR35869">
    <property type="entry name" value="OUTER-MEMBRANE LIPOPROTEIN CARRIER PROTEIN"/>
    <property type="match status" value="1"/>
</dbReference>
<feature type="signal peptide" evidence="2">
    <location>
        <begin position="1"/>
        <end position="17"/>
    </location>
</feature>
<evidence type="ECO:0000256" key="2">
    <source>
        <dbReference type="SAM" id="SignalP"/>
    </source>
</evidence>
<dbReference type="Pfam" id="PF03548">
    <property type="entry name" value="LolA"/>
    <property type="match status" value="1"/>
</dbReference>
<comment type="caution">
    <text evidence="3">The sequence shown here is derived from an EMBL/GenBank/DDBJ whole genome shotgun (WGS) entry which is preliminary data.</text>
</comment>
<evidence type="ECO:0000256" key="1">
    <source>
        <dbReference type="ARBA" id="ARBA00022729"/>
    </source>
</evidence>
<keyword evidence="4" id="KW-1185">Reference proteome</keyword>
<dbReference type="Gene3D" id="2.50.20.10">
    <property type="entry name" value="Lipoprotein localisation LolA/LolB/LppX"/>
    <property type="match status" value="1"/>
</dbReference>